<name>A0ABD5V340_9EURY</name>
<proteinExistence type="predicted"/>
<accession>A0ABD5V340</accession>
<keyword evidence="3" id="KW-1185">Reference proteome</keyword>
<feature type="region of interest" description="Disordered" evidence="1">
    <location>
        <begin position="154"/>
        <end position="184"/>
    </location>
</feature>
<organism evidence="2 3">
    <name type="scientific">Halalkalicoccus tibetensis</name>
    <dbReference type="NCBI Taxonomy" id="175632"/>
    <lineage>
        <taxon>Archaea</taxon>
        <taxon>Methanobacteriati</taxon>
        <taxon>Methanobacteriota</taxon>
        <taxon>Stenosarchaea group</taxon>
        <taxon>Halobacteria</taxon>
        <taxon>Halobacteriales</taxon>
        <taxon>Halococcaceae</taxon>
        <taxon>Halalkalicoccus</taxon>
    </lineage>
</organism>
<evidence type="ECO:0000313" key="3">
    <source>
        <dbReference type="Proteomes" id="UP001596312"/>
    </source>
</evidence>
<reference evidence="2 3" key="1">
    <citation type="journal article" date="2019" name="Int. J. Syst. Evol. Microbiol.">
        <title>The Global Catalogue of Microorganisms (GCM) 10K type strain sequencing project: providing services to taxonomists for standard genome sequencing and annotation.</title>
        <authorList>
            <consortium name="The Broad Institute Genomics Platform"/>
            <consortium name="The Broad Institute Genome Sequencing Center for Infectious Disease"/>
            <person name="Wu L."/>
            <person name="Ma J."/>
        </authorList>
    </citation>
    <scope>NUCLEOTIDE SEQUENCE [LARGE SCALE GENOMIC DNA]</scope>
    <source>
        <strain evidence="2 3">CGMCC 1.3240</strain>
    </source>
</reference>
<protein>
    <recommendedName>
        <fullName evidence="4">MarR family transcriptional regulator</fullName>
    </recommendedName>
</protein>
<dbReference type="RefSeq" id="WP_340603988.1">
    <property type="nucleotide sequence ID" value="NZ_JBBMXV010000003.1"/>
</dbReference>
<feature type="compositionally biased region" description="Basic and acidic residues" evidence="1">
    <location>
        <begin position="257"/>
        <end position="267"/>
    </location>
</feature>
<evidence type="ECO:0000313" key="2">
    <source>
        <dbReference type="EMBL" id="MFC6905464.1"/>
    </source>
</evidence>
<evidence type="ECO:0000256" key="1">
    <source>
        <dbReference type="SAM" id="MobiDB-lite"/>
    </source>
</evidence>
<comment type="caution">
    <text evidence="2">The sequence shown here is derived from an EMBL/GenBank/DDBJ whole genome shotgun (WGS) entry which is preliminary data.</text>
</comment>
<sequence>METPTLDDADRTVLERLANGPRTAAELDGFDDPAERLDALAESGLVVDGEDGYELTDSGRRVIEAPGDASADDRIDAPDEVEAALEDADLAPDRAAALRGAFAFLSYWGEASAHEIRDAVYSEQPAGYDSSEAWWDDLVGDRLADLPEIEPADDGAWHYAGRPGVDEPSVDGRHGPDDDAPYGDAKHALESLDLDRDERAAVHAAFALLADDGEADEERIAALHDDHPAGFGSAEEWYDRIGALLAELPGVEREGGTWRYRGDEAARDATGSHGSETTEPMDEKGSGAGSDRLPGSEDAKAGSQKRDGDGSEDRN</sequence>
<feature type="compositionally biased region" description="Basic and acidic residues" evidence="1">
    <location>
        <begin position="294"/>
        <end position="315"/>
    </location>
</feature>
<dbReference type="AlphaFoldDB" id="A0ABD5V340"/>
<dbReference type="Proteomes" id="UP001596312">
    <property type="component" value="Unassembled WGS sequence"/>
</dbReference>
<gene>
    <name evidence="2" type="ORF">ACFQGH_09685</name>
</gene>
<feature type="region of interest" description="Disordered" evidence="1">
    <location>
        <begin position="257"/>
        <end position="315"/>
    </location>
</feature>
<evidence type="ECO:0008006" key="4">
    <source>
        <dbReference type="Google" id="ProtNLM"/>
    </source>
</evidence>
<dbReference type="EMBL" id="JBHSXQ010000003">
    <property type="protein sequence ID" value="MFC6905464.1"/>
    <property type="molecule type" value="Genomic_DNA"/>
</dbReference>